<evidence type="ECO:0000313" key="1">
    <source>
        <dbReference type="EMBL" id="KAK9991605.1"/>
    </source>
</evidence>
<dbReference type="Pfam" id="PF07723">
    <property type="entry name" value="LRR_2"/>
    <property type="match status" value="1"/>
</dbReference>
<keyword evidence="2" id="KW-1185">Reference proteome</keyword>
<gene>
    <name evidence="1" type="ORF">SO802_026590</name>
</gene>
<dbReference type="InterPro" id="IPR013101">
    <property type="entry name" value="LRR_PRU1-like"/>
</dbReference>
<evidence type="ECO:0008006" key="3">
    <source>
        <dbReference type="Google" id="ProtNLM"/>
    </source>
</evidence>
<sequence length="193" mass="21441">MAYSARSQIKSKSKSSYEVDVDRISNLPDCLLIHTLSLLRTKQVTKQAACQVGGSTSGLASQNSISTLKAVDGTQNSISTLRAIDGVIKLHYSNHIELDDWVSTLITTALNLQELDLDIVRDIILDPTCSSSFQFPILKTLHLDRIMFRNNDSIPMVLSACSILQDLRANRPFPANKLKINTPALEYFDFEVL</sequence>
<proteinExistence type="predicted"/>
<name>A0AAW2C5D0_9ROSI</name>
<dbReference type="EMBL" id="JAZDWU010000009">
    <property type="protein sequence ID" value="KAK9991605.1"/>
    <property type="molecule type" value="Genomic_DNA"/>
</dbReference>
<dbReference type="PANTHER" id="PTHR31900">
    <property type="entry name" value="F-BOX/RNI SUPERFAMILY PROTEIN-RELATED"/>
    <property type="match status" value="1"/>
</dbReference>
<organism evidence="1 2">
    <name type="scientific">Lithocarpus litseifolius</name>
    <dbReference type="NCBI Taxonomy" id="425828"/>
    <lineage>
        <taxon>Eukaryota</taxon>
        <taxon>Viridiplantae</taxon>
        <taxon>Streptophyta</taxon>
        <taxon>Embryophyta</taxon>
        <taxon>Tracheophyta</taxon>
        <taxon>Spermatophyta</taxon>
        <taxon>Magnoliopsida</taxon>
        <taxon>eudicotyledons</taxon>
        <taxon>Gunneridae</taxon>
        <taxon>Pentapetalae</taxon>
        <taxon>rosids</taxon>
        <taxon>fabids</taxon>
        <taxon>Fagales</taxon>
        <taxon>Fagaceae</taxon>
        <taxon>Lithocarpus</taxon>
    </lineage>
</organism>
<dbReference type="InterPro" id="IPR050232">
    <property type="entry name" value="FBL13/AtMIF1-like"/>
</dbReference>
<dbReference type="AlphaFoldDB" id="A0AAW2C5D0"/>
<dbReference type="SUPFAM" id="SSF52047">
    <property type="entry name" value="RNI-like"/>
    <property type="match status" value="1"/>
</dbReference>
<reference evidence="1 2" key="1">
    <citation type="submission" date="2024-01" db="EMBL/GenBank/DDBJ databases">
        <title>A telomere-to-telomere, gap-free genome of sweet tea (Lithocarpus litseifolius).</title>
        <authorList>
            <person name="Zhou J."/>
        </authorList>
    </citation>
    <scope>NUCLEOTIDE SEQUENCE [LARGE SCALE GENOMIC DNA]</scope>
    <source>
        <strain evidence="1">Zhou-2022a</strain>
        <tissue evidence="1">Leaf</tissue>
    </source>
</reference>
<protein>
    <recommendedName>
        <fullName evidence="3">PH domain-containing protein</fullName>
    </recommendedName>
</protein>
<evidence type="ECO:0000313" key="2">
    <source>
        <dbReference type="Proteomes" id="UP001459277"/>
    </source>
</evidence>
<accession>A0AAW2C5D0</accession>
<comment type="caution">
    <text evidence="1">The sequence shown here is derived from an EMBL/GenBank/DDBJ whole genome shotgun (WGS) entry which is preliminary data.</text>
</comment>
<dbReference type="Proteomes" id="UP001459277">
    <property type="component" value="Unassembled WGS sequence"/>
</dbReference>
<dbReference type="PANTHER" id="PTHR31900:SF34">
    <property type="entry name" value="EMB|CAB62440.1-RELATED"/>
    <property type="match status" value="1"/>
</dbReference>